<dbReference type="PROSITE" id="PS51195">
    <property type="entry name" value="Q_MOTIF"/>
    <property type="match status" value="1"/>
</dbReference>
<reference evidence="11" key="1">
    <citation type="submission" date="2021-06" db="EMBL/GenBank/DDBJ databases">
        <authorList>
            <person name="Hodson N. C."/>
            <person name="Mongue J. A."/>
            <person name="Jaron S. K."/>
        </authorList>
    </citation>
    <scope>NUCLEOTIDE SEQUENCE</scope>
</reference>
<sequence length="685" mass="77360">MKAKRGKNPEGNDPPNESWEPVNIEEALLMNKEFENLISFEVLSDYKIVKKAPEAKDVDDDKSKKAKSKRKSEVGTEVSGKQRKLVEESAPLEKGSGNRVSVESASGDLAWGVGSSNPWVVTEDNKTGVNEEDSVVEPEVVKNTQNSKAEKQKPGKKRKLEKANNKTPEEPVSDVDENEAYQDMEDWIKMGVTDPVLQALYDKKFGLPTPIQRLTLPSAILGRKDIVGAAETGSGKTLAFGIPIIEGILKEIKENGDNRRLKALILTPTRELAVQVKDHIKDAAKHTKIQAVVIVGGLATQKQERLLAGYPEIVIGTPGRLWELIQEGNEHLSTLSEISYLAVDETDRMVEKGHFQELQGILAAINSDPEKTFQRQNFIFSATLSFTHEMPHRFKKTSMKAKKMKQVPKKVNKKEKLRQIMELVGVKENAKVVDITEKRGTCETLVEMQLTCQLAYKDYYLYYFFIRHPALHSDMHQKQRLRSLENFTANDNGILIATDVAARGLDIVDIQHVIHYQVPKTAESYIHRSGRTARAFKGGLAILFVEPKEHTLVSNIMRSLDRDEAFPAFHVDDEIFKEIKSRVDMAVKVEAFEHSVRKRSADQNWLDKAKKEMDLASTSEEESDDDEDYQKGSKGVKKNLEKAKRELELCKQKLSKMLSVNLFLRKPKTDVRTTFKKLSKIKAIL</sequence>
<dbReference type="GO" id="GO:0003724">
    <property type="term" value="F:RNA helicase activity"/>
    <property type="evidence" value="ECO:0007669"/>
    <property type="project" value="UniProtKB-EC"/>
</dbReference>
<dbReference type="EC" id="3.6.4.13" evidence="6"/>
<feature type="region of interest" description="Disordered" evidence="7">
    <location>
        <begin position="614"/>
        <end position="634"/>
    </location>
</feature>
<evidence type="ECO:0000256" key="6">
    <source>
        <dbReference type="RuleBase" id="RU365068"/>
    </source>
</evidence>
<proteinExistence type="inferred from homology"/>
<dbReference type="InterPro" id="IPR014001">
    <property type="entry name" value="Helicase_ATP-bd"/>
</dbReference>
<dbReference type="Pfam" id="PF00270">
    <property type="entry name" value="DEAD"/>
    <property type="match status" value="1"/>
</dbReference>
<feature type="short sequence motif" description="Q motif" evidence="5">
    <location>
        <begin position="185"/>
        <end position="213"/>
    </location>
</feature>
<dbReference type="CDD" id="cd18787">
    <property type="entry name" value="SF2_C_DEAD"/>
    <property type="match status" value="1"/>
</dbReference>
<gene>
    <name evidence="11" type="ORF">AFUS01_LOCUS5192</name>
</gene>
<dbReference type="OrthoDB" id="4310724at2759"/>
<evidence type="ECO:0000256" key="1">
    <source>
        <dbReference type="ARBA" id="ARBA00022741"/>
    </source>
</evidence>
<keyword evidence="4 6" id="KW-0694">RNA-binding</keyword>
<dbReference type="GO" id="GO:0016787">
    <property type="term" value="F:hydrolase activity"/>
    <property type="evidence" value="ECO:0007669"/>
    <property type="project" value="UniProtKB-KW"/>
</dbReference>
<comment type="catalytic activity">
    <reaction evidence="6">
        <text>ATP + H2O = ADP + phosphate + H(+)</text>
        <dbReference type="Rhea" id="RHEA:13065"/>
        <dbReference type="ChEBI" id="CHEBI:15377"/>
        <dbReference type="ChEBI" id="CHEBI:15378"/>
        <dbReference type="ChEBI" id="CHEBI:30616"/>
        <dbReference type="ChEBI" id="CHEBI:43474"/>
        <dbReference type="ChEBI" id="CHEBI:456216"/>
        <dbReference type="EC" id="3.6.4.13"/>
    </reaction>
</comment>
<evidence type="ECO:0000259" key="10">
    <source>
        <dbReference type="PROSITE" id="PS51195"/>
    </source>
</evidence>
<dbReference type="AlphaFoldDB" id="A0A8J2JF76"/>
<keyword evidence="12" id="KW-1185">Reference proteome</keyword>
<dbReference type="InterPro" id="IPR001650">
    <property type="entry name" value="Helicase_C-like"/>
</dbReference>
<comment type="function">
    <text evidence="6">RNA helicase.</text>
</comment>
<evidence type="ECO:0000256" key="7">
    <source>
        <dbReference type="SAM" id="MobiDB-lite"/>
    </source>
</evidence>
<dbReference type="PANTHER" id="PTHR24031">
    <property type="entry name" value="RNA HELICASE"/>
    <property type="match status" value="1"/>
</dbReference>
<feature type="domain" description="Helicase ATP-binding" evidence="8">
    <location>
        <begin position="217"/>
        <end position="402"/>
    </location>
</feature>
<keyword evidence="3 6" id="KW-0067">ATP-binding</keyword>
<evidence type="ECO:0000313" key="12">
    <source>
        <dbReference type="Proteomes" id="UP000708208"/>
    </source>
</evidence>
<feature type="region of interest" description="Disordered" evidence="7">
    <location>
        <begin position="1"/>
        <end position="21"/>
    </location>
</feature>
<name>A0A8J2JF76_9HEXA</name>
<feature type="region of interest" description="Disordered" evidence="7">
    <location>
        <begin position="51"/>
        <end position="176"/>
    </location>
</feature>
<dbReference type="InterPro" id="IPR011545">
    <property type="entry name" value="DEAD/DEAH_box_helicase_dom"/>
</dbReference>
<feature type="compositionally biased region" description="Basic and acidic residues" evidence="7">
    <location>
        <begin position="51"/>
        <end position="63"/>
    </location>
</feature>
<dbReference type="SMART" id="SM00487">
    <property type="entry name" value="DEXDc"/>
    <property type="match status" value="1"/>
</dbReference>
<dbReference type="Pfam" id="PF00271">
    <property type="entry name" value="Helicase_C"/>
    <property type="match status" value="1"/>
</dbReference>
<evidence type="ECO:0000313" key="11">
    <source>
        <dbReference type="EMBL" id="CAG7712995.1"/>
    </source>
</evidence>
<keyword evidence="1 6" id="KW-0547">Nucleotide-binding</keyword>
<organism evidence="11 12">
    <name type="scientific">Allacma fusca</name>
    <dbReference type="NCBI Taxonomy" id="39272"/>
    <lineage>
        <taxon>Eukaryota</taxon>
        <taxon>Metazoa</taxon>
        <taxon>Ecdysozoa</taxon>
        <taxon>Arthropoda</taxon>
        <taxon>Hexapoda</taxon>
        <taxon>Collembola</taxon>
        <taxon>Symphypleona</taxon>
        <taxon>Sminthuridae</taxon>
        <taxon>Allacma</taxon>
    </lineage>
</organism>
<dbReference type="EMBL" id="CAJVCH010032919">
    <property type="protein sequence ID" value="CAG7712995.1"/>
    <property type="molecule type" value="Genomic_DNA"/>
</dbReference>
<comment type="caution">
    <text evidence="11">The sequence shown here is derived from an EMBL/GenBank/DDBJ whole genome shotgun (WGS) entry which is preliminary data.</text>
</comment>
<feature type="domain" description="Helicase C-terminal" evidence="9">
    <location>
        <begin position="416"/>
        <end position="583"/>
    </location>
</feature>
<dbReference type="InterPro" id="IPR014014">
    <property type="entry name" value="RNA_helicase_DEAD_Q_motif"/>
</dbReference>
<keyword evidence="6" id="KW-0347">Helicase</keyword>
<protein>
    <recommendedName>
        <fullName evidence="6">ATP-dependent RNA helicase</fullName>
        <ecNumber evidence="6">3.6.4.13</ecNumber>
    </recommendedName>
</protein>
<dbReference type="PROSITE" id="PS51192">
    <property type="entry name" value="HELICASE_ATP_BIND_1"/>
    <property type="match status" value="1"/>
</dbReference>
<evidence type="ECO:0000256" key="4">
    <source>
        <dbReference type="ARBA" id="ARBA00022884"/>
    </source>
</evidence>
<evidence type="ECO:0000259" key="9">
    <source>
        <dbReference type="PROSITE" id="PS51194"/>
    </source>
</evidence>
<keyword evidence="2 6" id="KW-0378">Hydrolase</keyword>
<comment type="similarity">
    <text evidence="6">Belongs to the DEAD box helicase family.</text>
</comment>
<dbReference type="Proteomes" id="UP000708208">
    <property type="component" value="Unassembled WGS sequence"/>
</dbReference>
<dbReference type="SMART" id="SM00490">
    <property type="entry name" value="HELICc"/>
    <property type="match status" value="1"/>
</dbReference>
<dbReference type="GO" id="GO:0003723">
    <property type="term" value="F:RNA binding"/>
    <property type="evidence" value="ECO:0007669"/>
    <property type="project" value="UniProtKB-UniRule"/>
</dbReference>
<dbReference type="GO" id="GO:0005524">
    <property type="term" value="F:ATP binding"/>
    <property type="evidence" value="ECO:0007669"/>
    <property type="project" value="UniProtKB-UniRule"/>
</dbReference>
<feature type="domain" description="DEAD-box RNA helicase Q" evidence="10">
    <location>
        <begin position="185"/>
        <end position="213"/>
    </location>
</feature>
<evidence type="ECO:0000256" key="5">
    <source>
        <dbReference type="PROSITE-ProRule" id="PRU00552"/>
    </source>
</evidence>
<comment type="domain">
    <text evidence="6">The Q motif is unique to and characteristic of the DEAD box family of RNA helicases and controls ATP binding and hydrolysis.</text>
</comment>
<evidence type="ECO:0000259" key="8">
    <source>
        <dbReference type="PROSITE" id="PS51192"/>
    </source>
</evidence>
<accession>A0A8J2JF76</accession>
<dbReference type="PROSITE" id="PS51194">
    <property type="entry name" value="HELICASE_CTER"/>
    <property type="match status" value="1"/>
</dbReference>
<evidence type="ECO:0000256" key="3">
    <source>
        <dbReference type="ARBA" id="ARBA00022840"/>
    </source>
</evidence>
<evidence type="ECO:0000256" key="2">
    <source>
        <dbReference type="ARBA" id="ARBA00022801"/>
    </source>
</evidence>
<dbReference type="CDD" id="cd17946">
    <property type="entry name" value="DEADc_DDX24"/>
    <property type="match status" value="1"/>
</dbReference>
<feature type="compositionally biased region" description="Acidic residues" evidence="7">
    <location>
        <begin position="619"/>
        <end position="628"/>
    </location>
</feature>